<evidence type="ECO:0000313" key="10">
    <source>
        <dbReference type="EMBL" id="VVC75130.1"/>
    </source>
</evidence>
<dbReference type="InterPro" id="IPR032305">
    <property type="entry name" value="GTP-bd_M"/>
</dbReference>
<evidence type="ECO:0000256" key="5">
    <source>
        <dbReference type="ARBA" id="ARBA00023134"/>
    </source>
</evidence>
<dbReference type="Gene3D" id="6.10.250.2860">
    <property type="match status" value="1"/>
</dbReference>
<dbReference type="GO" id="GO:0005525">
    <property type="term" value="F:GTP binding"/>
    <property type="evidence" value="ECO:0007669"/>
    <property type="project" value="UniProtKB-UniRule"/>
</dbReference>
<reference evidence="10 11" key="1">
    <citation type="submission" date="2019-08" db="EMBL/GenBank/DDBJ databases">
        <authorList>
            <person name="Guy L."/>
        </authorList>
    </citation>
    <scope>NUCLEOTIDE SEQUENCE [LARGE SCALE GENOMIC DNA]</scope>
    <source>
        <strain evidence="10 11">SGT-108</strain>
    </source>
</reference>
<dbReference type="PANTHER" id="PTHR10229">
    <property type="entry name" value="GTP-BINDING PROTEIN HFLX"/>
    <property type="match status" value="1"/>
</dbReference>
<dbReference type="SUPFAM" id="SSF54980">
    <property type="entry name" value="EF-G C-terminal domain-like"/>
    <property type="match status" value="1"/>
</dbReference>
<dbReference type="EMBL" id="LR699119">
    <property type="protein sequence ID" value="VVC75130.1"/>
    <property type="molecule type" value="Genomic_DNA"/>
</dbReference>
<keyword evidence="4 8" id="KW-0460">Magnesium</keyword>
<feature type="binding site" evidence="8">
    <location>
        <position position="232"/>
    </location>
    <ligand>
        <name>Mg(2+)</name>
        <dbReference type="ChEBI" id="CHEBI:18420"/>
    </ligand>
</feature>
<dbReference type="GO" id="GO:0005737">
    <property type="term" value="C:cytoplasm"/>
    <property type="evidence" value="ECO:0007669"/>
    <property type="project" value="UniProtKB-SubCell"/>
</dbReference>
<dbReference type="InterPro" id="IPR035647">
    <property type="entry name" value="EFG_III/V"/>
</dbReference>
<accession>A0A5E4PDV5</accession>
<feature type="binding site" evidence="7">
    <location>
        <begin position="230"/>
        <end position="234"/>
    </location>
    <ligand>
        <name>GTP</name>
        <dbReference type="ChEBI" id="CHEBI:37565"/>
    </ligand>
</feature>
<dbReference type="InterPro" id="IPR030394">
    <property type="entry name" value="G_HFLX_dom"/>
</dbReference>
<dbReference type="FunFam" id="3.40.50.300:FF:000173">
    <property type="entry name" value="GTPase HflX"/>
    <property type="match status" value="1"/>
</dbReference>
<evidence type="ECO:0000313" key="11">
    <source>
        <dbReference type="Proteomes" id="UP000324194"/>
    </source>
</evidence>
<protein>
    <recommendedName>
        <fullName evidence="6">GTPase HflX</fullName>
    </recommendedName>
    <alternativeName>
        <fullName evidence="6">GTP-binding protein HflX</fullName>
    </alternativeName>
</protein>
<organism evidence="10 11">
    <name type="scientific">Aquicella siphonis</name>
    <dbReference type="NCBI Taxonomy" id="254247"/>
    <lineage>
        <taxon>Bacteria</taxon>
        <taxon>Pseudomonadati</taxon>
        <taxon>Pseudomonadota</taxon>
        <taxon>Gammaproteobacteria</taxon>
        <taxon>Legionellales</taxon>
        <taxon>Coxiellaceae</taxon>
        <taxon>Aquicella</taxon>
    </lineage>
</organism>
<keyword evidence="2 8" id="KW-0479">Metal-binding</keyword>
<dbReference type="GO" id="GO:0046872">
    <property type="term" value="F:metal ion binding"/>
    <property type="evidence" value="ECO:0007669"/>
    <property type="project" value="UniProtKB-KW"/>
</dbReference>
<dbReference type="AlphaFoldDB" id="A0A5E4PDV5"/>
<evidence type="ECO:0000256" key="3">
    <source>
        <dbReference type="ARBA" id="ARBA00022741"/>
    </source>
</evidence>
<comment type="subcellular location">
    <subcellularLocation>
        <location evidence="6">Cytoplasm</location>
    </subcellularLocation>
    <text evidence="6">May associate with membranes.</text>
</comment>
<dbReference type="SUPFAM" id="SSF52540">
    <property type="entry name" value="P-loop containing nucleoside triphosphate hydrolases"/>
    <property type="match status" value="1"/>
</dbReference>
<evidence type="ECO:0000256" key="1">
    <source>
        <dbReference type="ARBA" id="ARBA00022490"/>
    </source>
</evidence>
<feature type="binding site" evidence="7">
    <location>
        <begin position="344"/>
        <end position="346"/>
    </location>
    <ligand>
        <name>GTP</name>
        <dbReference type="ChEBI" id="CHEBI:37565"/>
    </ligand>
</feature>
<dbReference type="Gene3D" id="3.40.50.11060">
    <property type="entry name" value="GTPase HflX, N-terminal domain"/>
    <property type="match status" value="1"/>
</dbReference>
<comment type="similarity">
    <text evidence="6">Belongs to the TRAFAC class OBG-HflX-like GTPase superfamily. HflX GTPase family.</text>
</comment>
<dbReference type="PANTHER" id="PTHR10229:SF0">
    <property type="entry name" value="GTP-BINDING PROTEIN 6-RELATED"/>
    <property type="match status" value="1"/>
</dbReference>
<evidence type="ECO:0000256" key="2">
    <source>
        <dbReference type="ARBA" id="ARBA00022723"/>
    </source>
</evidence>
<dbReference type="InterPro" id="IPR016496">
    <property type="entry name" value="GTPase_HflX"/>
</dbReference>
<dbReference type="GO" id="GO:0043022">
    <property type="term" value="F:ribosome binding"/>
    <property type="evidence" value="ECO:0007669"/>
    <property type="project" value="TreeGrafter"/>
</dbReference>
<evidence type="ECO:0000256" key="8">
    <source>
        <dbReference type="PIRSR" id="PIRSR006809-2"/>
    </source>
</evidence>
<name>A0A5E4PDV5_9COXI</name>
<dbReference type="InterPro" id="IPR042108">
    <property type="entry name" value="GTPase_HflX_N_sf"/>
</dbReference>
<evidence type="ECO:0000259" key="9">
    <source>
        <dbReference type="PROSITE" id="PS51705"/>
    </source>
</evidence>
<dbReference type="RefSeq" id="WP_148338151.1">
    <property type="nucleotide sequence ID" value="NZ_LR699119.1"/>
</dbReference>
<evidence type="ECO:0000256" key="6">
    <source>
        <dbReference type="HAMAP-Rule" id="MF_00900"/>
    </source>
</evidence>
<dbReference type="PROSITE" id="PS51705">
    <property type="entry name" value="G_HFLX"/>
    <property type="match status" value="1"/>
</dbReference>
<dbReference type="CDD" id="cd00945">
    <property type="entry name" value="Aldolase_Class_I"/>
    <property type="match status" value="1"/>
</dbReference>
<feature type="binding site" evidence="8">
    <location>
        <position position="212"/>
    </location>
    <ligand>
        <name>Mg(2+)</name>
        <dbReference type="ChEBI" id="CHEBI:18420"/>
    </ligand>
</feature>
<comment type="cofactor">
    <cofactor evidence="8">
        <name>Mg(2+)</name>
        <dbReference type="ChEBI" id="CHEBI:18420"/>
    </cofactor>
</comment>
<dbReference type="NCBIfam" id="TIGR03156">
    <property type="entry name" value="GTP_HflX"/>
    <property type="match status" value="1"/>
</dbReference>
<evidence type="ECO:0000256" key="7">
    <source>
        <dbReference type="PIRSR" id="PIRSR006809-1"/>
    </source>
</evidence>
<dbReference type="HAMAP" id="MF_00900">
    <property type="entry name" value="GTPase_HflX"/>
    <property type="match status" value="1"/>
</dbReference>
<dbReference type="FunFam" id="3.40.50.11060:FF:000001">
    <property type="entry name" value="GTPase HflX"/>
    <property type="match status" value="1"/>
</dbReference>
<dbReference type="GO" id="GO:0097216">
    <property type="term" value="F:guanosine tetraphosphate binding"/>
    <property type="evidence" value="ECO:0007669"/>
    <property type="project" value="UniProtKB-ARBA"/>
</dbReference>
<keyword evidence="1 6" id="KW-0963">Cytoplasm</keyword>
<keyword evidence="11" id="KW-1185">Reference proteome</keyword>
<comment type="subunit">
    <text evidence="6">Monomer. Associates with the 50S ribosomal subunit.</text>
</comment>
<dbReference type="OrthoDB" id="9812272at2"/>
<keyword evidence="3 6" id="KW-0547">Nucleotide-binding</keyword>
<dbReference type="InterPro" id="IPR006073">
    <property type="entry name" value="GTP-bd"/>
</dbReference>
<dbReference type="PRINTS" id="PR00326">
    <property type="entry name" value="GTP1OBG"/>
</dbReference>
<evidence type="ECO:0000256" key="4">
    <source>
        <dbReference type="ARBA" id="ARBA00022842"/>
    </source>
</evidence>
<dbReference type="NCBIfam" id="NF008280">
    <property type="entry name" value="PRK11058.1"/>
    <property type="match status" value="1"/>
</dbReference>
<gene>
    <name evidence="6 10" type="primary">hflX</name>
    <name evidence="10" type="ORF">AQUSIP_04060</name>
</gene>
<feature type="binding site" evidence="7">
    <location>
        <begin position="252"/>
        <end position="255"/>
    </location>
    <ligand>
        <name>GTP</name>
        <dbReference type="ChEBI" id="CHEBI:37565"/>
    </ligand>
</feature>
<comment type="function">
    <text evidence="6">GTPase that associates with the 50S ribosomal subunit and may have a role during protein synthesis or ribosome biogenesis.</text>
</comment>
<dbReference type="InterPro" id="IPR027417">
    <property type="entry name" value="P-loop_NTPase"/>
</dbReference>
<feature type="binding site" evidence="7">
    <location>
        <begin position="318"/>
        <end position="321"/>
    </location>
    <ligand>
        <name>GTP</name>
        <dbReference type="ChEBI" id="CHEBI:37565"/>
    </ligand>
</feature>
<dbReference type="KEGG" id="asip:AQUSIP_04060"/>
<keyword evidence="5 6" id="KW-0342">GTP-binding</keyword>
<dbReference type="PIRSF" id="PIRSF006809">
    <property type="entry name" value="GTP-binding_hflX_prd"/>
    <property type="match status" value="1"/>
</dbReference>
<dbReference type="Pfam" id="PF01926">
    <property type="entry name" value="MMR_HSR1"/>
    <property type="match status" value="1"/>
</dbReference>
<proteinExistence type="inferred from homology"/>
<feature type="domain" description="Hflx-type G" evidence="9">
    <location>
        <begin position="199"/>
        <end position="366"/>
    </location>
</feature>
<dbReference type="Proteomes" id="UP000324194">
    <property type="component" value="Chromosome 1"/>
</dbReference>
<dbReference type="CDD" id="cd01878">
    <property type="entry name" value="HflX"/>
    <property type="match status" value="1"/>
</dbReference>
<dbReference type="Pfam" id="PF16360">
    <property type="entry name" value="GTP-bdg_M"/>
    <property type="match status" value="1"/>
</dbReference>
<sequence length="425" mass="47709">MNDRPSGGERVVLVHINFPAGQMAEDLAEFKELAVSAGAEIVEMVTGTRRVPESKFFVGSGKADEIRDVVQANKAQLVIFNHVLTPAQERNLERLINCRVLDRTGLILDIFAQRARSFEGKLQVELAFLKHQSTRLVRGWTHLERQRGGIGLRGGPGETQLEVDRRLIRNKIKQITLRLEKIRSQREQSRRARRKAIIPTVALVGYTNAGKSTLFNRLTGASVYVADQLFATLDPTLRRVDFPECGPVILADTVGFIRHLPHDLVEAFHATLEEVSEADLLLHVVDGQDINRDSHIEQVNQVLEAIHARAVPRILVYNKIDLNTEIQPKIDRDEFGQIRRVFLSAQTGAGLAALASAIGEMLGRNMISREVILGPGQAKLRAEFYSREAVMSERIDEEGNCHLQIRMPQGDLDQLLINHKRRPAH</sequence>
<dbReference type="InterPro" id="IPR025121">
    <property type="entry name" value="GTPase_HflX_N"/>
</dbReference>
<dbReference type="Gene3D" id="3.40.50.300">
    <property type="entry name" value="P-loop containing nucleotide triphosphate hydrolases"/>
    <property type="match status" value="1"/>
</dbReference>
<dbReference type="GO" id="GO:0003924">
    <property type="term" value="F:GTPase activity"/>
    <property type="evidence" value="ECO:0007669"/>
    <property type="project" value="UniProtKB-UniRule"/>
</dbReference>
<feature type="binding site" evidence="7">
    <location>
        <begin position="205"/>
        <end position="212"/>
    </location>
    <ligand>
        <name>GTP</name>
        <dbReference type="ChEBI" id="CHEBI:37565"/>
    </ligand>
</feature>
<dbReference type="Pfam" id="PF13167">
    <property type="entry name" value="GTP-bdg_N"/>
    <property type="match status" value="1"/>
</dbReference>